<evidence type="ECO:0000313" key="2">
    <source>
        <dbReference type="Proteomes" id="UP001163603"/>
    </source>
</evidence>
<proteinExistence type="predicted"/>
<accession>A0ACC0ZI34</accession>
<dbReference type="Proteomes" id="UP001163603">
    <property type="component" value="Chromosome 1"/>
</dbReference>
<sequence length="82" mass="8643">MDITKSCRMKAFTTAIAFSGVETVALKGNDKSLLEVTGDGIDLDALISLLSMNVAPVELLRVINLGGCGNNEDVECNQIVAD</sequence>
<comment type="caution">
    <text evidence="1">The sequence shown here is derived from an EMBL/GenBank/DDBJ whole genome shotgun (WGS) entry which is preliminary data.</text>
</comment>
<gene>
    <name evidence="1" type="ORF">Pint_01797</name>
</gene>
<dbReference type="EMBL" id="CM047736">
    <property type="protein sequence ID" value="KAJ0051382.1"/>
    <property type="molecule type" value="Genomic_DNA"/>
</dbReference>
<keyword evidence="2" id="KW-1185">Reference proteome</keyword>
<protein>
    <submittedName>
        <fullName evidence="1">Uncharacterized protein</fullName>
    </submittedName>
</protein>
<evidence type="ECO:0000313" key="1">
    <source>
        <dbReference type="EMBL" id="KAJ0051382.1"/>
    </source>
</evidence>
<organism evidence="1 2">
    <name type="scientific">Pistacia integerrima</name>
    <dbReference type="NCBI Taxonomy" id="434235"/>
    <lineage>
        <taxon>Eukaryota</taxon>
        <taxon>Viridiplantae</taxon>
        <taxon>Streptophyta</taxon>
        <taxon>Embryophyta</taxon>
        <taxon>Tracheophyta</taxon>
        <taxon>Spermatophyta</taxon>
        <taxon>Magnoliopsida</taxon>
        <taxon>eudicotyledons</taxon>
        <taxon>Gunneridae</taxon>
        <taxon>Pentapetalae</taxon>
        <taxon>rosids</taxon>
        <taxon>malvids</taxon>
        <taxon>Sapindales</taxon>
        <taxon>Anacardiaceae</taxon>
        <taxon>Pistacia</taxon>
    </lineage>
</organism>
<reference evidence="2" key="1">
    <citation type="journal article" date="2023" name="G3 (Bethesda)">
        <title>Genome assembly and association tests identify interacting loci associated with vigor, precocity, and sex in interspecific pistachio rootstocks.</title>
        <authorList>
            <person name="Palmer W."/>
            <person name="Jacygrad E."/>
            <person name="Sagayaradj S."/>
            <person name="Cavanaugh K."/>
            <person name="Han R."/>
            <person name="Bertier L."/>
            <person name="Beede B."/>
            <person name="Kafkas S."/>
            <person name="Golino D."/>
            <person name="Preece J."/>
            <person name="Michelmore R."/>
        </authorList>
    </citation>
    <scope>NUCLEOTIDE SEQUENCE [LARGE SCALE GENOMIC DNA]</scope>
</reference>
<name>A0ACC0ZI34_9ROSI</name>